<dbReference type="Proteomes" id="UP000291343">
    <property type="component" value="Unassembled WGS sequence"/>
</dbReference>
<evidence type="ECO:0000313" key="3">
    <source>
        <dbReference type="EMBL" id="RZF37338.1"/>
    </source>
</evidence>
<dbReference type="SUPFAM" id="SSF47874">
    <property type="entry name" value="Annexin"/>
    <property type="match status" value="1"/>
</dbReference>
<dbReference type="SMR" id="A0A482WV38"/>
<keyword evidence="4" id="KW-1185">Reference proteome</keyword>
<name>A0A482WV38_LAOST</name>
<dbReference type="GO" id="GO:0005544">
    <property type="term" value="F:calcium-dependent phospholipid binding"/>
    <property type="evidence" value="ECO:0007669"/>
    <property type="project" value="InterPro"/>
</dbReference>
<dbReference type="GO" id="GO:0005886">
    <property type="term" value="C:plasma membrane"/>
    <property type="evidence" value="ECO:0007669"/>
    <property type="project" value="TreeGrafter"/>
</dbReference>
<feature type="compositionally biased region" description="Basic and acidic residues" evidence="2">
    <location>
        <begin position="376"/>
        <end position="387"/>
    </location>
</feature>
<dbReference type="GO" id="GO:0012506">
    <property type="term" value="C:vesicle membrane"/>
    <property type="evidence" value="ECO:0007669"/>
    <property type="project" value="TreeGrafter"/>
</dbReference>
<accession>A0A482WV38</accession>
<dbReference type="InterPro" id="IPR037104">
    <property type="entry name" value="Annexin_sf"/>
</dbReference>
<evidence type="ECO:0000313" key="4">
    <source>
        <dbReference type="Proteomes" id="UP000291343"/>
    </source>
</evidence>
<feature type="region of interest" description="Disordered" evidence="2">
    <location>
        <begin position="309"/>
        <end position="328"/>
    </location>
</feature>
<dbReference type="PANTHER" id="PTHR10502">
    <property type="entry name" value="ANNEXIN"/>
    <property type="match status" value="1"/>
</dbReference>
<evidence type="ECO:0000256" key="2">
    <source>
        <dbReference type="SAM" id="MobiDB-lite"/>
    </source>
</evidence>
<dbReference type="AlphaFoldDB" id="A0A482WV38"/>
<reference evidence="3 4" key="1">
    <citation type="journal article" date="2017" name="Gigascience">
        <title>Genome sequence of the small brown planthopper, Laodelphax striatellus.</title>
        <authorList>
            <person name="Zhu J."/>
            <person name="Jiang F."/>
            <person name="Wang X."/>
            <person name="Yang P."/>
            <person name="Bao Y."/>
            <person name="Zhao W."/>
            <person name="Wang W."/>
            <person name="Lu H."/>
            <person name="Wang Q."/>
            <person name="Cui N."/>
            <person name="Li J."/>
            <person name="Chen X."/>
            <person name="Luo L."/>
            <person name="Yu J."/>
            <person name="Kang L."/>
            <person name="Cui F."/>
        </authorList>
    </citation>
    <scope>NUCLEOTIDE SEQUENCE [LARGE SCALE GENOMIC DNA]</scope>
    <source>
        <strain evidence="3">Lst14</strain>
    </source>
</reference>
<feature type="compositionally biased region" description="Basic and acidic residues" evidence="2">
    <location>
        <begin position="245"/>
        <end position="269"/>
    </location>
</feature>
<feature type="region of interest" description="Disordered" evidence="2">
    <location>
        <begin position="245"/>
        <end position="281"/>
    </location>
</feature>
<feature type="region of interest" description="Disordered" evidence="2">
    <location>
        <begin position="356"/>
        <end position="387"/>
    </location>
</feature>
<proteinExistence type="inferred from homology"/>
<dbReference type="GO" id="GO:0005737">
    <property type="term" value="C:cytoplasm"/>
    <property type="evidence" value="ECO:0007669"/>
    <property type="project" value="TreeGrafter"/>
</dbReference>
<gene>
    <name evidence="3" type="ORF">LSTR_LSTR011087</name>
</gene>
<comment type="caution">
    <text evidence="3">The sequence shown here is derived from an EMBL/GenBank/DDBJ whole genome shotgun (WGS) entry which is preliminary data.</text>
</comment>
<feature type="compositionally biased region" description="Basic residues" evidence="2">
    <location>
        <begin position="366"/>
        <end position="375"/>
    </location>
</feature>
<dbReference type="InParanoid" id="A0A482WV38"/>
<evidence type="ECO:0000256" key="1">
    <source>
        <dbReference type="ARBA" id="ARBA00007831"/>
    </source>
</evidence>
<dbReference type="GO" id="GO:0001786">
    <property type="term" value="F:phosphatidylserine binding"/>
    <property type="evidence" value="ECO:0007669"/>
    <property type="project" value="TreeGrafter"/>
</dbReference>
<dbReference type="PANTHER" id="PTHR10502:SF102">
    <property type="entry name" value="ANNEXIN B11"/>
    <property type="match status" value="1"/>
</dbReference>
<dbReference type="Gene3D" id="1.10.220.10">
    <property type="entry name" value="Annexin"/>
    <property type="match status" value="1"/>
</dbReference>
<organism evidence="3 4">
    <name type="scientific">Laodelphax striatellus</name>
    <name type="common">Small brown planthopper</name>
    <name type="synonym">Delphax striatella</name>
    <dbReference type="NCBI Taxonomy" id="195883"/>
    <lineage>
        <taxon>Eukaryota</taxon>
        <taxon>Metazoa</taxon>
        <taxon>Ecdysozoa</taxon>
        <taxon>Arthropoda</taxon>
        <taxon>Hexapoda</taxon>
        <taxon>Insecta</taxon>
        <taxon>Pterygota</taxon>
        <taxon>Neoptera</taxon>
        <taxon>Paraneoptera</taxon>
        <taxon>Hemiptera</taxon>
        <taxon>Auchenorrhyncha</taxon>
        <taxon>Fulgoroidea</taxon>
        <taxon>Delphacidae</taxon>
        <taxon>Criomorphinae</taxon>
        <taxon>Laodelphax</taxon>
    </lineage>
</organism>
<protein>
    <submittedName>
        <fullName evidence="3">Uncharacterized protein</fullName>
    </submittedName>
</protein>
<sequence>MINPLERINSKGNVNDILTLNGMDQKKLTVKNLIDLLTSRTYKQRMQLSATYQNKTQNTQNSLPSLLQNSFGPLFNGLFMDMKALLGIYVQNSLDRAKDWAYMSILCTSSASQLQMLKDYQFTYKPNPVDSKTWKQVTLDEFIHKAMNHYSGKKVLSTIINADPLRPDSGVDQSKFKKQLKAIPNLGTDCVPLNNHLLDLMAKESFDHIKAVDDEYRSKHDGKTILGQIDQHCSGDMKEAYRRIGRGEGIKTEDVRGGKENKEKGQGRVEDEEETRLEKDSKRGLDKKIGVMLKAGINILGKFGEKGRVGSVKETENERQEEGEGKESKLRCSLLKRDLAKEILIKGSAKLTLMKGKGLRADNDGRRRRSSKRKIRKEEEEGKRREKQMKVEETYFDFIATTAE</sequence>
<dbReference type="GO" id="GO:0005634">
    <property type="term" value="C:nucleus"/>
    <property type="evidence" value="ECO:0007669"/>
    <property type="project" value="TreeGrafter"/>
</dbReference>
<comment type="similarity">
    <text evidence="1">Belongs to the annexin family.</text>
</comment>
<dbReference type="GO" id="GO:0005509">
    <property type="term" value="F:calcium ion binding"/>
    <property type="evidence" value="ECO:0007669"/>
    <property type="project" value="InterPro"/>
</dbReference>
<dbReference type="EMBL" id="QKKF02024683">
    <property type="protein sequence ID" value="RZF37338.1"/>
    <property type="molecule type" value="Genomic_DNA"/>
</dbReference>